<comment type="subcellular location">
    <subcellularLocation>
        <location evidence="1">Nucleus</location>
    </subcellularLocation>
</comment>
<keyword evidence="3" id="KW-0238">DNA-binding</keyword>
<dbReference type="GO" id="GO:0034751">
    <property type="term" value="C:aryl hydrocarbon receptor complex"/>
    <property type="evidence" value="ECO:0007669"/>
    <property type="project" value="TreeGrafter"/>
</dbReference>
<name>A0A6J2WDU8_CHACN</name>
<accession>A0A6J2WDU8</accession>
<evidence type="ECO:0000256" key="6">
    <source>
        <dbReference type="SAM" id="MobiDB-lite"/>
    </source>
</evidence>
<dbReference type="PROSITE" id="PS50888">
    <property type="entry name" value="BHLH"/>
    <property type="match status" value="1"/>
</dbReference>
<dbReference type="Gene3D" id="3.30.450.20">
    <property type="entry name" value="PAS domain"/>
    <property type="match status" value="2"/>
</dbReference>
<feature type="region of interest" description="Disordered" evidence="6">
    <location>
        <begin position="1"/>
        <end position="35"/>
    </location>
</feature>
<protein>
    <submittedName>
        <fullName evidence="10">Aryl hydrocarbon receptor-like</fullName>
    </submittedName>
</protein>
<dbReference type="GO" id="GO:0006805">
    <property type="term" value="P:xenobiotic metabolic process"/>
    <property type="evidence" value="ECO:0007669"/>
    <property type="project" value="InterPro"/>
</dbReference>
<dbReference type="Pfam" id="PF14598">
    <property type="entry name" value="PAS_11"/>
    <property type="match status" value="1"/>
</dbReference>
<dbReference type="Pfam" id="PF00989">
    <property type="entry name" value="PAS"/>
    <property type="match status" value="1"/>
</dbReference>
<dbReference type="Proteomes" id="UP000504632">
    <property type="component" value="Chromosome 10"/>
</dbReference>
<evidence type="ECO:0000313" key="9">
    <source>
        <dbReference type="Proteomes" id="UP000504632"/>
    </source>
</evidence>
<dbReference type="InterPro" id="IPR035965">
    <property type="entry name" value="PAS-like_dom_sf"/>
</dbReference>
<dbReference type="SUPFAM" id="SSF47459">
    <property type="entry name" value="HLH, helix-loop-helix DNA-binding domain"/>
    <property type="match status" value="1"/>
</dbReference>
<evidence type="ECO:0000256" key="3">
    <source>
        <dbReference type="ARBA" id="ARBA00023125"/>
    </source>
</evidence>
<evidence type="ECO:0000256" key="2">
    <source>
        <dbReference type="ARBA" id="ARBA00023015"/>
    </source>
</evidence>
<dbReference type="GO" id="GO:0004879">
    <property type="term" value="F:nuclear receptor activity"/>
    <property type="evidence" value="ECO:0007669"/>
    <property type="project" value="TreeGrafter"/>
</dbReference>
<dbReference type="CDD" id="cd19696">
    <property type="entry name" value="bHLH-PAS_AhR_like"/>
    <property type="match status" value="1"/>
</dbReference>
<dbReference type="RefSeq" id="XP_030642429.1">
    <property type="nucleotide sequence ID" value="XM_030786569.1"/>
</dbReference>
<evidence type="ECO:0000256" key="1">
    <source>
        <dbReference type="ARBA" id="ARBA00004123"/>
    </source>
</evidence>
<evidence type="ECO:0000256" key="4">
    <source>
        <dbReference type="ARBA" id="ARBA00023163"/>
    </source>
</evidence>
<dbReference type="PANTHER" id="PTHR10649">
    <property type="entry name" value="ARYL HYDROCARBON RECEPTOR"/>
    <property type="match status" value="1"/>
</dbReference>
<dbReference type="GO" id="GO:0005634">
    <property type="term" value="C:nucleus"/>
    <property type="evidence" value="ECO:0007669"/>
    <property type="project" value="UniProtKB-SubCell"/>
</dbReference>
<dbReference type="SMART" id="SM00091">
    <property type="entry name" value="PAS"/>
    <property type="match status" value="2"/>
</dbReference>
<evidence type="ECO:0000313" key="10">
    <source>
        <dbReference type="RefSeq" id="XP_030642429.1"/>
    </source>
</evidence>
<dbReference type="FunFam" id="3.30.450.20:FF:000035">
    <property type="entry name" value="Aryl hydrocarbon receptor"/>
    <property type="match status" value="1"/>
</dbReference>
<dbReference type="GeneID" id="115822658"/>
<dbReference type="GO" id="GO:0048513">
    <property type="term" value="P:animal organ development"/>
    <property type="evidence" value="ECO:0007669"/>
    <property type="project" value="UniProtKB-ARBA"/>
</dbReference>
<keyword evidence="9" id="KW-1185">Reference proteome</keyword>
<dbReference type="InterPro" id="IPR039091">
    <property type="entry name" value="AHR/AHRR"/>
</dbReference>
<keyword evidence="4" id="KW-0804">Transcription</keyword>
<dbReference type="PROSITE" id="PS50112">
    <property type="entry name" value="PAS"/>
    <property type="match status" value="1"/>
</dbReference>
<dbReference type="AlphaFoldDB" id="A0A6J2WDU8"/>
<dbReference type="InterPro" id="IPR013767">
    <property type="entry name" value="PAS_fold"/>
</dbReference>
<evidence type="ECO:0000259" key="8">
    <source>
        <dbReference type="PROSITE" id="PS50888"/>
    </source>
</evidence>
<proteinExistence type="predicted"/>
<feature type="domain" description="BHLH" evidence="8">
    <location>
        <begin position="22"/>
        <end position="75"/>
    </location>
</feature>
<feature type="domain" description="PAS" evidence="7">
    <location>
        <begin position="111"/>
        <end position="174"/>
    </location>
</feature>
<dbReference type="InterPro" id="IPR036638">
    <property type="entry name" value="HLH_DNA-bd_sf"/>
</dbReference>
<dbReference type="GO" id="GO:0000976">
    <property type="term" value="F:transcription cis-regulatory region binding"/>
    <property type="evidence" value="ECO:0007669"/>
    <property type="project" value="TreeGrafter"/>
</dbReference>
<sequence>MLSNDGYAVKKRKKPVQKIKPTSEVALSNPSKRHRDRLNGELERLTNLLPFPENVRCRLDKLSVLRLSVGYLKVKSFFNAAMQKNGAGSPAEHDMDTDWLNDPEFSEGELLLQSLNGFVLVVSAEGYVFYASPTIMDYLGFRQSDVIHQSVYELIHVDDRAIFCRQLHFALNPESFSGDQGEDDMQISSDITRNIVTYDPQHIPPENSSFLERSFVCRFRCLLDNSSGFLALNFQGRLKYLHGQQKRNADGTAAPPQLALFAVATPVQPPSILEIRTKTLIFQTKHKLDFTPLGIDTRGKVVLGYTEMELCMRGSGYQFIHAADMMYCADNHIRMMKTGESGLTVFRLLSKTGEWIWVQANAKLVYKGGKPDFIIARQRALANEEGEEHLRQRKLQLPFSFTTGEAVLYETNPSPDVTDFQHNDKVPTPGKDLAQNALDPDSLLGCMLKQDKSVYLNEAEPQLCADNVFMDTQALLSVPSDSWQEETPKAVDVKEESAVVAMIDTLEQMAQNRDLYTALQKLDVDSVELKEWENALLRLTREASGSEKALSLDDILTNDIISCVEDILLKDSNKCHVAPPKPSNGMKDPLAGLPTEFPANQLIPDFGLSGGQNFDCKSPAVNGLNQQELGLGSVGTPGQAVTGAPNIARGTERLSRPEHSSSGLNVPSLQQLQLKDILPPSLEIPDTSDLNGSCQNGNFSFGPSMIGSCTQAQSRNQVSMATPSASSFIQSNSYGIYHQKKMQDHPSCGNHLIMLENEDSQQSESTAGILLFSVEPESTS</sequence>
<dbReference type="SMART" id="SM00353">
    <property type="entry name" value="HLH"/>
    <property type="match status" value="1"/>
</dbReference>
<evidence type="ECO:0000259" key="7">
    <source>
        <dbReference type="PROSITE" id="PS50112"/>
    </source>
</evidence>
<dbReference type="OrthoDB" id="7788762at2759"/>
<evidence type="ECO:0000256" key="5">
    <source>
        <dbReference type="ARBA" id="ARBA00023242"/>
    </source>
</evidence>
<dbReference type="InParanoid" id="A0A6J2WDU8"/>
<reference evidence="10" key="1">
    <citation type="submission" date="2025-08" db="UniProtKB">
        <authorList>
            <consortium name="RefSeq"/>
        </authorList>
    </citation>
    <scope>IDENTIFICATION</scope>
</reference>
<keyword evidence="5" id="KW-0539">Nucleus</keyword>
<gene>
    <name evidence="10" type="primary">LOC115822658</name>
</gene>
<dbReference type="InterPro" id="IPR000014">
    <property type="entry name" value="PAS"/>
</dbReference>
<dbReference type="InterPro" id="IPR011598">
    <property type="entry name" value="bHLH_dom"/>
</dbReference>
<keyword evidence="2" id="KW-0805">Transcription regulation</keyword>
<dbReference type="PANTHER" id="PTHR10649:SF17">
    <property type="entry name" value="ARYL HYDROCARBON RECEPTOR 2"/>
    <property type="match status" value="1"/>
</dbReference>
<dbReference type="Gene3D" id="4.10.280.10">
    <property type="entry name" value="Helix-loop-helix DNA-binding domain"/>
    <property type="match status" value="1"/>
</dbReference>
<dbReference type="FunFam" id="3.30.450.20:FF:000019">
    <property type="entry name" value="Aryl hydrocarbon receptor 1"/>
    <property type="match status" value="1"/>
</dbReference>
<dbReference type="GO" id="GO:0046983">
    <property type="term" value="F:protein dimerization activity"/>
    <property type="evidence" value="ECO:0007669"/>
    <property type="project" value="InterPro"/>
</dbReference>
<organism evidence="9 10">
    <name type="scientific">Chanos chanos</name>
    <name type="common">Milkfish</name>
    <name type="synonym">Mugil chanos</name>
    <dbReference type="NCBI Taxonomy" id="29144"/>
    <lineage>
        <taxon>Eukaryota</taxon>
        <taxon>Metazoa</taxon>
        <taxon>Chordata</taxon>
        <taxon>Craniata</taxon>
        <taxon>Vertebrata</taxon>
        <taxon>Euteleostomi</taxon>
        <taxon>Actinopterygii</taxon>
        <taxon>Neopterygii</taxon>
        <taxon>Teleostei</taxon>
        <taxon>Ostariophysi</taxon>
        <taxon>Gonorynchiformes</taxon>
        <taxon>Chanidae</taxon>
        <taxon>Chanos</taxon>
    </lineage>
</organism>
<dbReference type="SUPFAM" id="SSF55785">
    <property type="entry name" value="PYP-like sensor domain (PAS domain)"/>
    <property type="match status" value="2"/>
</dbReference>
<dbReference type="CDD" id="cd00130">
    <property type="entry name" value="PAS"/>
    <property type="match status" value="2"/>
</dbReference>